<dbReference type="SUPFAM" id="SSF46689">
    <property type="entry name" value="Homeodomain-like"/>
    <property type="match status" value="2"/>
</dbReference>
<comment type="caution">
    <text evidence="5">The sequence shown here is derived from an EMBL/GenBank/DDBJ whole genome shotgun (WGS) entry which is preliminary data.</text>
</comment>
<dbReference type="Pfam" id="PF12833">
    <property type="entry name" value="HTH_18"/>
    <property type="match status" value="1"/>
</dbReference>
<dbReference type="GO" id="GO:0003700">
    <property type="term" value="F:DNA-binding transcription factor activity"/>
    <property type="evidence" value="ECO:0007669"/>
    <property type="project" value="InterPro"/>
</dbReference>
<evidence type="ECO:0000256" key="1">
    <source>
        <dbReference type="ARBA" id="ARBA00023015"/>
    </source>
</evidence>
<dbReference type="InterPro" id="IPR011051">
    <property type="entry name" value="RmlC_Cupin_sf"/>
</dbReference>
<keyword evidence="2" id="KW-0238">DNA-binding</keyword>
<dbReference type="PANTHER" id="PTHR46796:SF7">
    <property type="entry name" value="ARAC FAMILY TRANSCRIPTIONAL REGULATOR"/>
    <property type="match status" value="1"/>
</dbReference>
<sequence>MSDPLAEIIAMLNLRAVLTKTIEGAGEWRVIRSDQGMSFYGVVLEGGCRLEIDQHPPQTLRAGDFMLIPAAYRFALTSLTPPPSPALETTPVKLAEEHFRLGALDQPTEMLALIGHCAADSDNASLLTSLLPALVVVRDQPRLATFVGLLKEEAQADRAGKSFVLARMVELLFIEAIRSCETLATPGLVRGLSDPRIAQAIRLLHEAPARRWTVNALAADCALSRSTLFERFTGLTGMTPMGYLLSWRMILAMRWLGEPGISMADIAERLGYGSASAFSVAFTRYAGTSPGKYARQRAAQRTPGPALS</sequence>
<dbReference type="InterPro" id="IPR032783">
    <property type="entry name" value="AraC_lig"/>
</dbReference>
<organism evidence="5">
    <name type="scientific">Klebsiella quasipneumoniae</name>
    <dbReference type="NCBI Taxonomy" id="1463165"/>
    <lineage>
        <taxon>Bacteria</taxon>
        <taxon>Pseudomonadati</taxon>
        <taxon>Pseudomonadota</taxon>
        <taxon>Gammaproteobacteria</taxon>
        <taxon>Enterobacterales</taxon>
        <taxon>Enterobacteriaceae</taxon>
        <taxon>Klebsiella/Raoultella group</taxon>
        <taxon>Klebsiella</taxon>
        <taxon>Klebsiella pneumoniae complex</taxon>
    </lineage>
</organism>
<dbReference type="Pfam" id="PF12852">
    <property type="entry name" value="Cupin_6"/>
    <property type="match status" value="1"/>
</dbReference>
<dbReference type="AlphaFoldDB" id="A0A483KQK3"/>
<protein>
    <submittedName>
        <fullName evidence="5">AraC family transcriptional regulator</fullName>
    </submittedName>
</protein>
<dbReference type="InterPro" id="IPR018062">
    <property type="entry name" value="HTH_AraC-typ_CS"/>
</dbReference>
<dbReference type="RefSeq" id="WP_132133446.1">
    <property type="nucleotide sequence ID" value="NZ_JAKCRD010000015.1"/>
</dbReference>
<dbReference type="SUPFAM" id="SSF51182">
    <property type="entry name" value="RmlC-like cupins"/>
    <property type="match status" value="1"/>
</dbReference>
<evidence type="ECO:0000256" key="3">
    <source>
        <dbReference type="ARBA" id="ARBA00023163"/>
    </source>
</evidence>
<gene>
    <name evidence="5" type="ORF">ETE84_02085</name>
</gene>
<keyword evidence="1" id="KW-0805">Transcription regulation</keyword>
<dbReference type="InterPro" id="IPR009057">
    <property type="entry name" value="Homeodomain-like_sf"/>
</dbReference>
<accession>A0A483KQK3</accession>
<dbReference type="EMBL" id="SDCO01000001">
    <property type="protein sequence ID" value="TCX65951.1"/>
    <property type="molecule type" value="Genomic_DNA"/>
</dbReference>
<dbReference type="InterPro" id="IPR018060">
    <property type="entry name" value="HTH_AraC"/>
</dbReference>
<dbReference type="Gene3D" id="1.10.10.60">
    <property type="entry name" value="Homeodomain-like"/>
    <property type="match status" value="2"/>
</dbReference>
<reference evidence="5" key="1">
    <citation type="submission" date="2019-01" db="EMBL/GenBank/DDBJ databases">
        <authorList>
            <person name="Lista F."/>
            <person name="Anselmo A."/>
        </authorList>
    </citation>
    <scope>NUCLEOTIDE SEQUENCE</scope>
    <source>
        <strain evidence="5">8S</strain>
    </source>
</reference>
<dbReference type="PANTHER" id="PTHR46796">
    <property type="entry name" value="HTH-TYPE TRANSCRIPTIONAL ACTIVATOR RHAS-RELATED"/>
    <property type="match status" value="1"/>
</dbReference>
<dbReference type="GO" id="GO:0043565">
    <property type="term" value="F:sequence-specific DNA binding"/>
    <property type="evidence" value="ECO:0007669"/>
    <property type="project" value="InterPro"/>
</dbReference>
<feature type="domain" description="HTH araC/xylS-type" evidence="4">
    <location>
        <begin position="198"/>
        <end position="296"/>
    </location>
</feature>
<evidence type="ECO:0000259" key="4">
    <source>
        <dbReference type="PROSITE" id="PS01124"/>
    </source>
</evidence>
<proteinExistence type="predicted"/>
<evidence type="ECO:0000313" key="5">
    <source>
        <dbReference type="EMBL" id="TCX65951.1"/>
    </source>
</evidence>
<keyword evidence="3" id="KW-0804">Transcription</keyword>
<dbReference type="PROSITE" id="PS00041">
    <property type="entry name" value="HTH_ARAC_FAMILY_1"/>
    <property type="match status" value="1"/>
</dbReference>
<evidence type="ECO:0000256" key="2">
    <source>
        <dbReference type="ARBA" id="ARBA00023125"/>
    </source>
</evidence>
<dbReference type="PROSITE" id="PS01124">
    <property type="entry name" value="HTH_ARAC_FAMILY_2"/>
    <property type="match status" value="1"/>
</dbReference>
<name>A0A483KQK3_9ENTR</name>
<dbReference type="SMART" id="SM00342">
    <property type="entry name" value="HTH_ARAC"/>
    <property type="match status" value="1"/>
</dbReference>
<dbReference type="InterPro" id="IPR050204">
    <property type="entry name" value="AraC_XylS_family_regulators"/>
</dbReference>